<dbReference type="InterPro" id="IPR015943">
    <property type="entry name" value="WD40/YVTN_repeat-like_dom_sf"/>
</dbReference>
<dbReference type="Gene3D" id="2.60.40.10">
    <property type="entry name" value="Immunoglobulins"/>
    <property type="match status" value="1"/>
</dbReference>
<feature type="domain" description="Two component regulator three Y" evidence="4">
    <location>
        <begin position="678"/>
        <end position="739"/>
    </location>
</feature>
<keyword evidence="1" id="KW-0597">Phosphoprotein</keyword>
<dbReference type="InterPro" id="IPR003594">
    <property type="entry name" value="HATPase_dom"/>
</dbReference>
<keyword evidence="6" id="KW-1185">Reference proteome</keyword>
<proteinExistence type="predicted"/>
<evidence type="ECO:0000313" key="6">
    <source>
        <dbReference type="Proteomes" id="UP000251889"/>
    </source>
</evidence>
<dbReference type="PANTHER" id="PTHR43547">
    <property type="entry name" value="TWO-COMPONENT HISTIDINE KINASE"/>
    <property type="match status" value="1"/>
</dbReference>
<dbReference type="EMBL" id="QMFY01000003">
    <property type="protein sequence ID" value="RAW01869.1"/>
    <property type="molecule type" value="Genomic_DNA"/>
</dbReference>
<dbReference type="Gene3D" id="3.30.565.10">
    <property type="entry name" value="Histidine kinase-like ATPase, C-terminal domain"/>
    <property type="match status" value="1"/>
</dbReference>
<dbReference type="OrthoDB" id="9806995at2"/>
<dbReference type="SUPFAM" id="SSF63829">
    <property type="entry name" value="Calcium-dependent phosphotriesterase"/>
    <property type="match status" value="2"/>
</dbReference>
<dbReference type="RefSeq" id="WP_112746610.1">
    <property type="nucleotide sequence ID" value="NZ_QMFY01000003.1"/>
</dbReference>
<dbReference type="InterPro" id="IPR013783">
    <property type="entry name" value="Ig-like_fold"/>
</dbReference>
<dbReference type="SUPFAM" id="SSF55874">
    <property type="entry name" value="ATPase domain of HSP90 chaperone/DNA topoisomerase II/histidine kinase"/>
    <property type="match status" value="1"/>
</dbReference>
<organism evidence="5 6">
    <name type="scientific">Pseudochryseolinea flava</name>
    <dbReference type="NCBI Taxonomy" id="2059302"/>
    <lineage>
        <taxon>Bacteria</taxon>
        <taxon>Pseudomonadati</taxon>
        <taxon>Bacteroidota</taxon>
        <taxon>Cytophagia</taxon>
        <taxon>Cytophagales</taxon>
        <taxon>Fulvivirgaceae</taxon>
        <taxon>Pseudochryseolinea</taxon>
    </lineage>
</organism>
<comment type="caution">
    <text evidence="5">The sequence shown here is derived from an EMBL/GenBank/DDBJ whole genome shotgun (WGS) entry which is preliminary data.</text>
</comment>
<dbReference type="Proteomes" id="UP000251889">
    <property type="component" value="Unassembled WGS sequence"/>
</dbReference>
<dbReference type="Pfam" id="PF07494">
    <property type="entry name" value="Reg_prop"/>
    <property type="match status" value="4"/>
</dbReference>
<accession>A0A364Y540</accession>
<dbReference type="CDD" id="cd16917">
    <property type="entry name" value="HATPase_UhpB-NarQ-NarX-like"/>
    <property type="match status" value="1"/>
</dbReference>
<dbReference type="InterPro" id="IPR011110">
    <property type="entry name" value="Reg_prop"/>
</dbReference>
<evidence type="ECO:0000259" key="4">
    <source>
        <dbReference type="Pfam" id="PF07495"/>
    </source>
</evidence>
<dbReference type="PANTHER" id="PTHR43547:SF2">
    <property type="entry name" value="HYBRID SIGNAL TRANSDUCTION HISTIDINE KINASE C"/>
    <property type="match status" value="1"/>
</dbReference>
<keyword evidence="2" id="KW-0472">Membrane</keyword>
<gene>
    <name evidence="5" type="ORF">DQQ10_09520</name>
</gene>
<evidence type="ECO:0000256" key="2">
    <source>
        <dbReference type="SAM" id="Phobius"/>
    </source>
</evidence>
<dbReference type="InterPro" id="IPR011123">
    <property type="entry name" value="Y_Y_Y"/>
</dbReference>
<dbReference type="Pfam" id="PF02518">
    <property type="entry name" value="HATPase_c"/>
    <property type="match status" value="1"/>
</dbReference>
<dbReference type="Pfam" id="PF07495">
    <property type="entry name" value="Y_Y_Y"/>
    <property type="match status" value="1"/>
</dbReference>
<dbReference type="GO" id="GO:0000155">
    <property type="term" value="F:phosphorelay sensor kinase activity"/>
    <property type="evidence" value="ECO:0007669"/>
    <property type="project" value="TreeGrafter"/>
</dbReference>
<dbReference type="AlphaFoldDB" id="A0A364Y540"/>
<dbReference type="Gene3D" id="2.130.10.10">
    <property type="entry name" value="YVTN repeat-like/Quinoprotein amine dehydrogenase"/>
    <property type="match status" value="3"/>
</dbReference>
<evidence type="ECO:0008006" key="7">
    <source>
        <dbReference type="Google" id="ProtNLM"/>
    </source>
</evidence>
<feature type="domain" description="Histidine kinase/HSP90-like ATPase" evidence="3">
    <location>
        <begin position="910"/>
        <end position="996"/>
    </location>
</feature>
<evidence type="ECO:0000256" key="1">
    <source>
        <dbReference type="ARBA" id="ARBA00022553"/>
    </source>
</evidence>
<reference evidence="5 6" key="1">
    <citation type="submission" date="2018-06" db="EMBL/GenBank/DDBJ databases">
        <title>Chryseolinea flavus sp. nov., a member of the phylum Bacteroidetes isolated from soil.</title>
        <authorList>
            <person name="Li Y."/>
            <person name="Wang J."/>
        </authorList>
    </citation>
    <scope>NUCLEOTIDE SEQUENCE [LARGE SCALE GENOMIC DNA]</scope>
    <source>
        <strain evidence="5 6">SDU1-6</strain>
    </source>
</reference>
<evidence type="ECO:0000259" key="3">
    <source>
        <dbReference type="Pfam" id="PF02518"/>
    </source>
</evidence>
<keyword evidence="2" id="KW-0812">Transmembrane</keyword>
<feature type="transmembrane region" description="Helical" evidence="2">
    <location>
        <begin position="747"/>
        <end position="769"/>
    </location>
</feature>
<keyword evidence="2" id="KW-1133">Transmembrane helix</keyword>
<evidence type="ECO:0000313" key="5">
    <source>
        <dbReference type="EMBL" id="RAW01869.1"/>
    </source>
</evidence>
<dbReference type="InterPro" id="IPR036890">
    <property type="entry name" value="HATPase_C_sf"/>
</dbReference>
<sequence>MAVVKTLLCILIRMKRGLLLFLFGLSLVAAEAQDFLYSTRNYTAVDGLPQSQVASIVEDAHGYLWMATEGGGLARFDGQHFKVFTTKNGLLSNNIYSILIDRQQRLWILHPTGVTRFDGRNFKRFQDNNPTFGTTRFRRVYEQNDTIVLVTMSGNVSKIYQDSVYLWDKPIDGQRKILRSHEGPGKSHVFLMEDSTYLLQTATTTKRIMPPREAVLLWNAFNYKDKVILNAKGGMFELDTKSGALKKMSWQLERYVLLYDEVHDIFWTSDGGSLFKDRIEKGATIRSDTVLRDVEVYCVMNDSEGNTWFGSSGRGVYKYFIQDFNQCSSENLRGVMSIVKTKDGAVWLGTMAKGLFKIHRGKISTYVNEHVKRNNVRSMRETPDGTLWIATGYGLGKYNKDNNSFCWLTRKEGLPNNSIMHMDSDNDGNLWVGTNMGVSKYDGKNFKNYSTADGLGSNSIWVLHFSKKHNSLFVGTDYGLQVFKDNRFFTIPIQGMNNTNVLGITAYQDSLLAIATGGAGVVIVDPAAYTRKFITGQDGLASDFIYFAAPDEKDNIWVGTEKGINRIRLDQKWEVSENLFYGFENGLKGVETNMNAFHVDKDAKYFGLVDGLYEYNEIDRKSFKSFDLHLTDVQLFYGDHSIVEHTDSVFGLFRIPYGLQLPPDENHITFHFNRVDKRYPSSVKFKYYLENFDKTWSQPSSMNYVTYSNLPPGDYVFRVMSTDNRGSWGDTKIAYTFTIRTPFYKTLSFMVGLFILIAGLITFILYMRVKQRVNKMLMLERIRAKEQDNLRKEIARDFHDEMGNQLTRIINYVSLLKLSGMNGNAHGNGTNGNGSHDLYAKVEDSAKYLYNGTRDFIWSIDPVNDELSKLFIHIRDFGEKLFEEKNIQFRAFNQVKEKVKLPYGFSREANLIFKEAMTNAFKYSEAKNVSLELKRNDDGGFDMSLEDDGVGFFTGEIAKSNGLKNIRERADRINGLLRITSVKEHGTKIILTFKLTKTLKYGLAL</sequence>
<protein>
    <recommendedName>
        <fullName evidence="7">Two component regulator three Y domain-containing protein</fullName>
    </recommendedName>
</protein>
<name>A0A364Y540_9BACT</name>